<reference evidence="1" key="1">
    <citation type="submission" date="2021-06" db="EMBL/GenBank/DDBJ databases">
        <authorList>
            <person name="Kallberg Y."/>
            <person name="Tangrot J."/>
            <person name="Rosling A."/>
        </authorList>
    </citation>
    <scope>NUCLEOTIDE SEQUENCE</scope>
    <source>
        <strain evidence="1">CL356</strain>
    </source>
</reference>
<accession>A0ACA9KVH4</accession>
<keyword evidence="2" id="KW-1185">Reference proteome</keyword>
<organism evidence="1 2">
    <name type="scientific">Acaulospora colombiana</name>
    <dbReference type="NCBI Taxonomy" id="27376"/>
    <lineage>
        <taxon>Eukaryota</taxon>
        <taxon>Fungi</taxon>
        <taxon>Fungi incertae sedis</taxon>
        <taxon>Mucoromycota</taxon>
        <taxon>Glomeromycotina</taxon>
        <taxon>Glomeromycetes</taxon>
        <taxon>Diversisporales</taxon>
        <taxon>Acaulosporaceae</taxon>
        <taxon>Acaulospora</taxon>
    </lineage>
</organism>
<name>A0ACA9KVH4_9GLOM</name>
<sequence>GKDCTLTLHHLFAHPQQYTVTSLVTFTPSSSTKPFLAHPQHLIKLQSSALQLPHQFLPVSAPYVDSYRSLISSLGVDALATGDILDVCDRFMDRVVEGTNIGLVRPLWERDRNEMINEIFDFGFEVLITCANLEKIRKEVAKKLVGSMLTRELYENVILRQEGLDGSGEMGEYHSMVLNAPLFKKRIVINRGRQVTSDDGRFIYYEVLECRVVDK</sequence>
<evidence type="ECO:0000313" key="1">
    <source>
        <dbReference type="EMBL" id="CAG8494682.1"/>
    </source>
</evidence>
<proteinExistence type="predicted"/>
<gene>
    <name evidence="1" type="ORF">ACOLOM_LOCUS2529</name>
</gene>
<dbReference type="EMBL" id="CAJVPT010003352">
    <property type="protein sequence ID" value="CAG8494682.1"/>
    <property type="molecule type" value="Genomic_DNA"/>
</dbReference>
<evidence type="ECO:0000313" key="2">
    <source>
        <dbReference type="Proteomes" id="UP000789525"/>
    </source>
</evidence>
<dbReference type="Proteomes" id="UP000789525">
    <property type="component" value="Unassembled WGS sequence"/>
</dbReference>
<comment type="caution">
    <text evidence="1">The sequence shown here is derived from an EMBL/GenBank/DDBJ whole genome shotgun (WGS) entry which is preliminary data.</text>
</comment>
<protein>
    <submittedName>
        <fullName evidence="1">3238_t:CDS:1</fullName>
    </submittedName>
</protein>
<feature type="non-terminal residue" evidence="1">
    <location>
        <position position="1"/>
    </location>
</feature>